<evidence type="ECO:0000256" key="11">
    <source>
        <dbReference type="SAM" id="MobiDB-lite"/>
    </source>
</evidence>
<evidence type="ECO:0000256" key="5">
    <source>
        <dbReference type="ARBA" id="ARBA00022753"/>
    </source>
</evidence>
<evidence type="ECO:0000256" key="2">
    <source>
        <dbReference type="ARBA" id="ARBA00004514"/>
    </source>
</evidence>
<dbReference type="InterPro" id="IPR044588">
    <property type="entry name" value="EREX-like"/>
</dbReference>
<evidence type="ECO:0000256" key="10">
    <source>
        <dbReference type="SAM" id="Coils"/>
    </source>
</evidence>
<dbReference type="SUPFAM" id="SSF64268">
    <property type="entry name" value="PX domain"/>
    <property type="match status" value="1"/>
</dbReference>
<gene>
    <name evidence="13" type="ORF">CDL12_28089</name>
</gene>
<dbReference type="SMART" id="SM00312">
    <property type="entry name" value="PX"/>
    <property type="match status" value="1"/>
</dbReference>
<dbReference type="PANTHER" id="PTHR46856">
    <property type="entry name" value="PX DOMAIN-CONTAINING PROTEIN EREL1-RELATED"/>
    <property type="match status" value="1"/>
</dbReference>
<evidence type="ECO:0000256" key="4">
    <source>
        <dbReference type="ARBA" id="ARBA00022490"/>
    </source>
</evidence>
<dbReference type="GO" id="GO:0035091">
    <property type="term" value="F:phosphatidylinositol binding"/>
    <property type="evidence" value="ECO:0007669"/>
    <property type="project" value="InterPro"/>
</dbReference>
<dbReference type="STRING" id="429701.A0A2G9G3D3"/>
<keyword evidence="5" id="KW-0967">Endosome</keyword>
<dbReference type="Proteomes" id="UP000231279">
    <property type="component" value="Unassembled WGS sequence"/>
</dbReference>
<comment type="function">
    <text evidence="9">Acts as an effector of RABF2A and RABF2B. Involved in vacuolar transport of storage proteins. Regulates membrane trafficking to protein storage vacuoles (PSVs). Binds specifically to phosphatidylinositol 3-monophosphate (PtdIns3P).</text>
</comment>
<evidence type="ECO:0000256" key="7">
    <source>
        <dbReference type="ARBA" id="ARBA00023054"/>
    </source>
</evidence>
<evidence type="ECO:0000256" key="8">
    <source>
        <dbReference type="ARBA" id="ARBA00023136"/>
    </source>
</evidence>
<proteinExistence type="predicted"/>
<dbReference type="Pfam" id="PF00787">
    <property type="entry name" value="PX"/>
    <property type="match status" value="1"/>
</dbReference>
<evidence type="ECO:0000256" key="6">
    <source>
        <dbReference type="ARBA" id="ARBA00022927"/>
    </source>
</evidence>
<organism evidence="13 14">
    <name type="scientific">Handroanthus impetiginosus</name>
    <dbReference type="NCBI Taxonomy" id="429701"/>
    <lineage>
        <taxon>Eukaryota</taxon>
        <taxon>Viridiplantae</taxon>
        <taxon>Streptophyta</taxon>
        <taxon>Embryophyta</taxon>
        <taxon>Tracheophyta</taxon>
        <taxon>Spermatophyta</taxon>
        <taxon>Magnoliopsida</taxon>
        <taxon>eudicotyledons</taxon>
        <taxon>Gunneridae</taxon>
        <taxon>Pentapetalae</taxon>
        <taxon>asterids</taxon>
        <taxon>lamiids</taxon>
        <taxon>Lamiales</taxon>
        <taxon>Bignoniaceae</taxon>
        <taxon>Crescentiina</taxon>
        <taxon>Tabebuia alliance</taxon>
        <taxon>Handroanthus</taxon>
    </lineage>
</organism>
<keyword evidence="14" id="KW-1185">Reference proteome</keyword>
<dbReference type="FunFam" id="3.30.1520.10:FF:000060">
    <property type="entry name" value="Phox (PX) domain-containing protein"/>
    <property type="match status" value="1"/>
</dbReference>
<dbReference type="InterPro" id="IPR001683">
    <property type="entry name" value="PX_dom"/>
</dbReference>
<dbReference type="InterPro" id="IPR036871">
    <property type="entry name" value="PX_dom_sf"/>
</dbReference>
<comment type="caution">
    <text evidence="13">The sequence shown here is derived from an EMBL/GenBank/DDBJ whole genome shotgun (WGS) entry which is preliminary data.</text>
</comment>
<dbReference type="OrthoDB" id="76516at2759"/>
<dbReference type="GO" id="GO:0015031">
    <property type="term" value="P:protein transport"/>
    <property type="evidence" value="ECO:0007669"/>
    <property type="project" value="UniProtKB-KW"/>
</dbReference>
<keyword evidence="7 10" id="KW-0175">Coiled coil</keyword>
<accession>A0A2G9G3D3</accession>
<evidence type="ECO:0000313" key="14">
    <source>
        <dbReference type="Proteomes" id="UP000231279"/>
    </source>
</evidence>
<dbReference type="GO" id="GO:0010008">
    <property type="term" value="C:endosome membrane"/>
    <property type="evidence" value="ECO:0007669"/>
    <property type="project" value="UniProtKB-SubCell"/>
</dbReference>
<name>A0A2G9G3D3_9LAMI</name>
<dbReference type="PROSITE" id="PS50195">
    <property type="entry name" value="PX"/>
    <property type="match status" value="1"/>
</dbReference>
<reference evidence="14" key="1">
    <citation type="journal article" date="2018" name="Gigascience">
        <title>Genome assembly of the Pink Ipe (Handroanthus impetiginosus, Bignoniaceae), a highly valued, ecologically keystone Neotropical timber forest tree.</title>
        <authorList>
            <person name="Silva-Junior O.B."/>
            <person name="Grattapaglia D."/>
            <person name="Novaes E."/>
            <person name="Collevatti R.G."/>
        </authorList>
    </citation>
    <scope>NUCLEOTIDE SEQUENCE [LARGE SCALE GENOMIC DNA]</scope>
    <source>
        <strain evidence="14">cv. UFG-1</strain>
    </source>
</reference>
<dbReference type="PANTHER" id="PTHR46856:SF3">
    <property type="entry name" value="PX DOMAIN-CONTAINING PROTEIN EREX"/>
    <property type="match status" value="1"/>
</dbReference>
<feature type="domain" description="PX" evidence="12">
    <location>
        <begin position="102"/>
        <end position="219"/>
    </location>
</feature>
<protein>
    <recommendedName>
        <fullName evidence="12">PX domain-containing protein</fullName>
    </recommendedName>
</protein>
<keyword evidence="3" id="KW-0813">Transport</keyword>
<evidence type="ECO:0000256" key="3">
    <source>
        <dbReference type="ARBA" id="ARBA00022448"/>
    </source>
</evidence>
<keyword evidence="8" id="KW-0472">Membrane</keyword>
<dbReference type="Gene3D" id="3.30.1520.10">
    <property type="entry name" value="Phox-like domain"/>
    <property type="match status" value="1"/>
</dbReference>
<keyword evidence="4" id="KW-0963">Cytoplasm</keyword>
<dbReference type="GO" id="GO:0005829">
    <property type="term" value="C:cytosol"/>
    <property type="evidence" value="ECO:0007669"/>
    <property type="project" value="UniProtKB-SubCell"/>
</dbReference>
<dbReference type="AlphaFoldDB" id="A0A2G9G3D3"/>
<comment type="subcellular location">
    <subcellularLocation>
        <location evidence="2">Cytoplasm</location>
        <location evidence="2">Cytosol</location>
    </subcellularLocation>
    <subcellularLocation>
        <location evidence="1">Endosome membrane</location>
        <topology evidence="1">Peripheral membrane protein</topology>
    </subcellularLocation>
</comment>
<sequence>MNLYGLDYSLYDLGFADPTLIESLPESHAMIMDRRRMDREAENLLKLSNSILKISKRDSSPPKHRHDGTSPLPLGMDWSPPPRNWDGPNTIWPHDFHTGWSYCVTVPSWSILSESEGSEPVVFYRVQVGLQSPEGVTTTRGVLRRFNDFLKLSSDLKQSFPRKKLPPTPPKGFFRMKSRTVLEERRFLLEDWMAKVLSDIDISRSAQVACFLELEAAARSSFHESSHHMADVNWSCNRGSSSDPISSHSDVSVPAGALASVLDNVNDSTSETSEIDPAVYMKKNNHSEFSKGNSHDALARLTEATVNKALSENDNAALSNELSERKEEKSFDGRINLDKINLDAEHLLRESPLKDTRSATPNEISNLWEVHQDSGTSSKCSGSVEASEAMDTLASTDLQLLHDKLVVLPMDEQQKINRLLNTLQQRLVTSKTDVEDLIARLNQELAVRQYLATKVKDLETELESTKKSGKENLEQAILIERERLTQVQWDTEELRRKSMEMELRLKAEQDEKALAEATKTSIIKENEALRQELDLAREQLKNLQKCYEETELKSKNDVKLLVREIKSLRSSQSELRQELDRLAQEKTEFETRLQRESTKRERVNAANAKLLHEFEILRRQLEECSVTFLFEQENKLKTDAWSPTDALDLLATSGNRIGLLLAEAQLVARDTSTPLMILSHESDNVTTVDDKLRKMLTDVFIDNAILRKQVNSVIQCALNMIDESPNSPQTAKEDGPSRKTVTIDQVLRNMM</sequence>
<evidence type="ECO:0000256" key="1">
    <source>
        <dbReference type="ARBA" id="ARBA00004481"/>
    </source>
</evidence>
<evidence type="ECO:0000259" key="12">
    <source>
        <dbReference type="PROSITE" id="PS50195"/>
    </source>
</evidence>
<evidence type="ECO:0000313" key="13">
    <source>
        <dbReference type="EMBL" id="PIM99419.1"/>
    </source>
</evidence>
<feature type="coiled-coil region" evidence="10">
    <location>
        <begin position="491"/>
        <end position="599"/>
    </location>
</feature>
<feature type="region of interest" description="Disordered" evidence="11">
    <location>
        <begin position="55"/>
        <end position="80"/>
    </location>
</feature>
<keyword evidence="6" id="KW-0653">Protein transport</keyword>
<evidence type="ECO:0000256" key="9">
    <source>
        <dbReference type="ARBA" id="ARBA00055681"/>
    </source>
</evidence>
<dbReference type="EMBL" id="NKXS01007606">
    <property type="protein sequence ID" value="PIM99419.1"/>
    <property type="molecule type" value="Genomic_DNA"/>
</dbReference>